<name>A0A1Y2E052_9PEZI</name>
<dbReference type="GeneID" id="63770188"/>
<evidence type="ECO:0000313" key="3">
    <source>
        <dbReference type="Proteomes" id="UP000193689"/>
    </source>
</evidence>
<dbReference type="RefSeq" id="XP_040716072.1">
    <property type="nucleotide sequence ID" value="XM_040853976.1"/>
</dbReference>
<comment type="caution">
    <text evidence="2">The sequence shown here is derived from an EMBL/GenBank/DDBJ whole genome shotgun (WGS) entry which is preliminary data.</text>
</comment>
<keyword evidence="1" id="KW-1133">Transmembrane helix</keyword>
<dbReference type="Proteomes" id="UP000193689">
    <property type="component" value="Unassembled WGS sequence"/>
</dbReference>
<reference evidence="2 3" key="1">
    <citation type="submission" date="2016-07" db="EMBL/GenBank/DDBJ databases">
        <title>Pervasive Adenine N6-methylation of Active Genes in Fungi.</title>
        <authorList>
            <consortium name="DOE Joint Genome Institute"/>
            <person name="Mondo S.J."/>
            <person name="Dannebaum R.O."/>
            <person name="Kuo R.C."/>
            <person name="Labutti K."/>
            <person name="Haridas S."/>
            <person name="Kuo A."/>
            <person name="Salamov A."/>
            <person name="Ahrendt S.R."/>
            <person name="Lipzen A."/>
            <person name="Sullivan W."/>
            <person name="Andreopoulos W.B."/>
            <person name="Clum A."/>
            <person name="Lindquist E."/>
            <person name="Daum C."/>
            <person name="Ramamoorthy G.K."/>
            <person name="Gryganskyi A."/>
            <person name="Culley D."/>
            <person name="Magnuson J.K."/>
            <person name="James T.Y."/>
            <person name="O'Malley M.A."/>
            <person name="Stajich J.E."/>
            <person name="Spatafora J.W."/>
            <person name="Visel A."/>
            <person name="Grigoriev I.V."/>
        </authorList>
    </citation>
    <scope>NUCLEOTIDE SEQUENCE [LARGE SCALE GENOMIC DNA]</scope>
    <source>
        <strain evidence="2 3">CBS 129021</strain>
    </source>
</reference>
<sequence length="94" mass="10413">MRKRDGGIFCAFVVPLFYSSFLPALLSNLFRELSVLIGRHDLCIKSRSLLTMFADLDASGFGTPLSSEQVICIQGRPYASPELKILAPYPSFPN</sequence>
<accession>A0A1Y2E052</accession>
<evidence type="ECO:0000256" key="1">
    <source>
        <dbReference type="SAM" id="Phobius"/>
    </source>
</evidence>
<dbReference type="AlphaFoldDB" id="A0A1Y2E052"/>
<keyword evidence="1" id="KW-0472">Membrane</keyword>
<evidence type="ECO:0000313" key="2">
    <source>
        <dbReference type="EMBL" id="ORY64920.1"/>
    </source>
</evidence>
<keyword evidence="1" id="KW-0812">Transmembrane</keyword>
<dbReference type="EMBL" id="MCFJ01000006">
    <property type="protein sequence ID" value="ORY64920.1"/>
    <property type="molecule type" value="Genomic_DNA"/>
</dbReference>
<proteinExistence type="predicted"/>
<protein>
    <submittedName>
        <fullName evidence="2">Uncharacterized protein</fullName>
    </submittedName>
</protein>
<gene>
    <name evidence="2" type="ORF">BCR38DRAFT_187261</name>
</gene>
<keyword evidence="3" id="KW-1185">Reference proteome</keyword>
<feature type="transmembrane region" description="Helical" evidence="1">
    <location>
        <begin position="6"/>
        <end position="30"/>
    </location>
</feature>
<organism evidence="2 3">
    <name type="scientific">Pseudomassariella vexata</name>
    <dbReference type="NCBI Taxonomy" id="1141098"/>
    <lineage>
        <taxon>Eukaryota</taxon>
        <taxon>Fungi</taxon>
        <taxon>Dikarya</taxon>
        <taxon>Ascomycota</taxon>
        <taxon>Pezizomycotina</taxon>
        <taxon>Sordariomycetes</taxon>
        <taxon>Xylariomycetidae</taxon>
        <taxon>Amphisphaeriales</taxon>
        <taxon>Pseudomassariaceae</taxon>
        <taxon>Pseudomassariella</taxon>
    </lineage>
</organism>
<dbReference type="InParanoid" id="A0A1Y2E052"/>